<organism evidence="1 2">
    <name type="scientific">Rhodopirellula baltica SH28</name>
    <dbReference type="NCBI Taxonomy" id="993517"/>
    <lineage>
        <taxon>Bacteria</taxon>
        <taxon>Pseudomonadati</taxon>
        <taxon>Planctomycetota</taxon>
        <taxon>Planctomycetia</taxon>
        <taxon>Pirellulales</taxon>
        <taxon>Pirellulaceae</taxon>
        <taxon>Rhodopirellula</taxon>
    </lineage>
</organism>
<accession>K5DPN6</accession>
<comment type="caution">
    <text evidence="1">The sequence shown here is derived from an EMBL/GenBank/DDBJ whole genome shotgun (WGS) entry which is preliminary data.</text>
</comment>
<dbReference type="AntiFam" id="ANF00066">
    <property type="entry name" value="Translation of palindromic DNA repeat"/>
</dbReference>
<sequence length="47" mass="5490">MWVDVGRWPTHYPSFSIPGTMPQATMTKAFGQQNRMQKQNFKTCVTR</sequence>
<gene>
    <name evidence="1" type="ORF">RBSH_00219</name>
</gene>
<dbReference type="Proteomes" id="UP000007993">
    <property type="component" value="Unassembled WGS sequence"/>
</dbReference>
<dbReference type="EMBL" id="AMCW01000006">
    <property type="protein sequence ID" value="EKK04458.1"/>
    <property type="molecule type" value="Genomic_DNA"/>
</dbReference>
<protein>
    <submittedName>
        <fullName evidence="1">Planctomycete PGAMP</fullName>
    </submittedName>
</protein>
<name>K5DPN6_RHOBT</name>
<dbReference type="AlphaFoldDB" id="K5DPN6"/>
<reference evidence="1 2" key="1">
    <citation type="journal article" date="2013" name="Mar. Genomics">
        <title>Expression of sulfatases in Rhodopirellula baltica and the diversity of sulfatases in the genus Rhodopirellula.</title>
        <authorList>
            <person name="Wegner C.E."/>
            <person name="Richter-Heitmann T."/>
            <person name="Klindworth A."/>
            <person name="Klockow C."/>
            <person name="Richter M."/>
            <person name="Achstetter T."/>
            <person name="Glockner F.O."/>
            <person name="Harder J."/>
        </authorList>
    </citation>
    <scope>NUCLEOTIDE SEQUENCE [LARGE SCALE GENOMIC DNA]</scope>
    <source>
        <strain evidence="1 2">SH28</strain>
    </source>
</reference>
<evidence type="ECO:0000313" key="2">
    <source>
        <dbReference type="Proteomes" id="UP000007993"/>
    </source>
</evidence>
<dbReference type="PATRIC" id="fig|993517.3.peg.235"/>
<evidence type="ECO:0000313" key="1">
    <source>
        <dbReference type="EMBL" id="EKK04458.1"/>
    </source>
</evidence>
<proteinExistence type="predicted"/>